<dbReference type="InterPro" id="IPR050511">
    <property type="entry name" value="AMPK_gamma/SDS23_families"/>
</dbReference>
<keyword evidence="2 3" id="KW-0129">CBS domain</keyword>
<protein>
    <submittedName>
        <fullName evidence="5">Protein sds23</fullName>
    </submittedName>
</protein>
<evidence type="ECO:0000313" key="5">
    <source>
        <dbReference type="EMBL" id="RCH87078.1"/>
    </source>
</evidence>
<dbReference type="AlphaFoldDB" id="A0A367JAW5"/>
<dbReference type="PROSITE" id="PS51371">
    <property type="entry name" value="CBS"/>
    <property type="match status" value="1"/>
</dbReference>
<proteinExistence type="predicted"/>
<reference evidence="5 6" key="1">
    <citation type="journal article" date="2018" name="G3 (Bethesda)">
        <title>Phylogenetic and Phylogenomic Definition of Rhizopus Species.</title>
        <authorList>
            <person name="Gryganskyi A.P."/>
            <person name="Golan J."/>
            <person name="Dolatabadi S."/>
            <person name="Mondo S."/>
            <person name="Robb S."/>
            <person name="Idnurm A."/>
            <person name="Muszewska A."/>
            <person name="Steczkiewicz K."/>
            <person name="Masonjones S."/>
            <person name="Liao H.L."/>
            <person name="Gajdeczka M.T."/>
            <person name="Anike F."/>
            <person name="Vuek A."/>
            <person name="Anishchenko I.M."/>
            <person name="Voigt K."/>
            <person name="de Hoog G.S."/>
            <person name="Smith M.E."/>
            <person name="Heitman J."/>
            <person name="Vilgalys R."/>
            <person name="Stajich J.E."/>
        </authorList>
    </citation>
    <scope>NUCLEOTIDE SEQUENCE [LARGE SCALE GENOMIC DNA]</scope>
    <source>
        <strain evidence="5 6">CBS 357.93</strain>
    </source>
</reference>
<dbReference type="InterPro" id="IPR000644">
    <property type="entry name" value="CBS_dom"/>
</dbReference>
<organism evidence="5 6">
    <name type="scientific">Rhizopus azygosporus</name>
    <name type="common">Rhizopus microsporus var. azygosporus</name>
    <dbReference type="NCBI Taxonomy" id="86630"/>
    <lineage>
        <taxon>Eukaryota</taxon>
        <taxon>Fungi</taxon>
        <taxon>Fungi incertae sedis</taxon>
        <taxon>Mucoromycota</taxon>
        <taxon>Mucoromycotina</taxon>
        <taxon>Mucoromycetes</taxon>
        <taxon>Mucorales</taxon>
        <taxon>Mucorineae</taxon>
        <taxon>Rhizopodaceae</taxon>
        <taxon>Rhizopus</taxon>
    </lineage>
</organism>
<name>A0A367JAW5_RHIAZ</name>
<gene>
    <name evidence="5" type="primary">SDS23_3</name>
    <name evidence="5" type="ORF">CU097_010284</name>
</gene>
<dbReference type="SUPFAM" id="SSF54631">
    <property type="entry name" value="CBS-domain pair"/>
    <property type="match status" value="2"/>
</dbReference>
<dbReference type="Proteomes" id="UP000252139">
    <property type="component" value="Unassembled WGS sequence"/>
</dbReference>
<dbReference type="PANTHER" id="PTHR13780:SF36">
    <property type="entry name" value="CBS DOMAIN-CONTAINING PROTEIN"/>
    <property type="match status" value="1"/>
</dbReference>
<dbReference type="Gene3D" id="3.10.580.10">
    <property type="entry name" value="CBS-domain"/>
    <property type="match status" value="1"/>
</dbReference>
<dbReference type="CDD" id="cd02205">
    <property type="entry name" value="CBS_pair_SF"/>
    <property type="match status" value="1"/>
</dbReference>
<feature type="domain" description="CBS" evidence="4">
    <location>
        <begin position="15"/>
        <end position="75"/>
    </location>
</feature>
<dbReference type="STRING" id="86630.A0A367JAW5"/>
<evidence type="ECO:0000313" key="6">
    <source>
        <dbReference type="Proteomes" id="UP000252139"/>
    </source>
</evidence>
<keyword evidence="1" id="KW-0677">Repeat</keyword>
<evidence type="ECO:0000256" key="2">
    <source>
        <dbReference type="ARBA" id="ARBA00023122"/>
    </source>
</evidence>
<dbReference type="Pfam" id="PF00571">
    <property type="entry name" value="CBS"/>
    <property type="match status" value="2"/>
</dbReference>
<feature type="non-terminal residue" evidence="5">
    <location>
        <position position="223"/>
    </location>
</feature>
<dbReference type="OrthoDB" id="449052at2759"/>
<comment type="caution">
    <text evidence="5">The sequence shown here is derived from an EMBL/GenBank/DDBJ whole genome shotgun (WGS) entry which is preliminary data.</text>
</comment>
<dbReference type="EMBL" id="PJQL01001734">
    <property type="protein sequence ID" value="RCH87078.1"/>
    <property type="molecule type" value="Genomic_DNA"/>
</dbReference>
<evidence type="ECO:0000256" key="1">
    <source>
        <dbReference type="ARBA" id="ARBA00022737"/>
    </source>
</evidence>
<dbReference type="SMART" id="SM00116">
    <property type="entry name" value="CBS"/>
    <property type="match status" value="3"/>
</dbReference>
<dbReference type="GO" id="GO:0004865">
    <property type="term" value="F:protein serine/threonine phosphatase inhibitor activity"/>
    <property type="evidence" value="ECO:0007669"/>
    <property type="project" value="TreeGrafter"/>
</dbReference>
<keyword evidence="6" id="KW-1185">Reference proteome</keyword>
<dbReference type="GO" id="GO:0042149">
    <property type="term" value="P:cellular response to glucose starvation"/>
    <property type="evidence" value="ECO:0007669"/>
    <property type="project" value="TreeGrafter"/>
</dbReference>
<accession>A0A367JAW5</accession>
<dbReference type="InterPro" id="IPR046342">
    <property type="entry name" value="CBS_dom_sf"/>
</dbReference>
<sequence length="223" mass="24831">MNHYQDWREIKVSTLVKDQKVIEISSKISIEEACQVLFENNISSAPIKHEGNYIGVFDYGDVIAYILLVLQPRDKEKEGYSIQDIMNKALKGEKVSVGLVSDLSRKNPFYSIQQDSTLSSVIEIFALGTRRVCVKKPDGGIQAILSQSTVIQYLYEHTKQFPELSECMNKTIHQLNLGKEPVISVPANATVLNALYQGQHGVSSLAVVSNDKIIGNISMTDVK</sequence>
<evidence type="ECO:0000256" key="3">
    <source>
        <dbReference type="PROSITE-ProRule" id="PRU00703"/>
    </source>
</evidence>
<evidence type="ECO:0000259" key="4">
    <source>
        <dbReference type="PROSITE" id="PS51371"/>
    </source>
</evidence>
<dbReference type="PANTHER" id="PTHR13780">
    <property type="entry name" value="AMP-ACTIVATED PROTEIN KINASE, GAMMA REGULATORY SUBUNIT"/>
    <property type="match status" value="1"/>
</dbReference>